<dbReference type="EMBL" id="CP058649">
    <property type="protein sequence ID" value="QUI25108.1"/>
    <property type="molecule type" value="Genomic_DNA"/>
</dbReference>
<dbReference type="InterPro" id="IPR016047">
    <property type="entry name" value="M23ase_b-sheet_dom"/>
</dbReference>
<dbReference type="RefSeq" id="WP_212695808.1">
    <property type="nucleotide sequence ID" value="NZ_CP058649.1"/>
</dbReference>
<reference evidence="2" key="1">
    <citation type="submission" date="2020-07" db="EMBL/GenBank/DDBJ databases">
        <title>Vallitalea pronyensis genome.</title>
        <authorList>
            <person name="Postec A."/>
        </authorList>
    </citation>
    <scope>NUCLEOTIDE SEQUENCE</scope>
    <source>
        <strain evidence="2">FatNI3</strain>
    </source>
</reference>
<dbReference type="InterPro" id="IPR050570">
    <property type="entry name" value="Cell_wall_metabolism_enzyme"/>
</dbReference>
<dbReference type="Pfam" id="PF01551">
    <property type="entry name" value="Peptidase_M23"/>
    <property type="match status" value="1"/>
</dbReference>
<dbReference type="InterPro" id="IPR011055">
    <property type="entry name" value="Dup_hybrid_motif"/>
</dbReference>
<sequence length="314" mass="35548">MKKAMIILLLSLIITTHVTYAENASVLLSLYGFDKAVSVETEEQRLLDITEAYTTVQTKVKTGEMMEKAIDIYIANHHDNLAVYDDQISTLEHSLKEQRKLIYNSSEKSVEYLLELDAQYQTTYNTLKKVQANRNIYANQLDILTTNPEHTARMKQEYKKLEHLLATQEKNYKKATSYPELGDIKNLSYPLGKESYITSGFGEREDPFNPPEIQFHRGIDLSADMNTDVTALFHGTVETVGSSENIGYYVIINHGKGIKTLYGHLDHYHVEEGQKVKQHDIIASSGNSGKRSTGPHLHLGLYINGIAVNPIHIF</sequence>
<dbReference type="SUPFAM" id="SSF51261">
    <property type="entry name" value="Duplicated hybrid motif"/>
    <property type="match status" value="1"/>
</dbReference>
<name>A0A8J8SJ20_9FIRM</name>
<gene>
    <name evidence="2" type="ORF">HZI73_23660</name>
</gene>
<dbReference type="PANTHER" id="PTHR21666">
    <property type="entry name" value="PEPTIDASE-RELATED"/>
    <property type="match status" value="1"/>
</dbReference>
<evidence type="ECO:0000313" key="2">
    <source>
        <dbReference type="EMBL" id="QUI25108.1"/>
    </source>
</evidence>
<dbReference type="Proteomes" id="UP000683246">
    <property type="component" value="Chromosome"/>
</dbReference>
<dbReference type="GO" id="GO:0004222">
    <property type="term" value="F:metalloendopeptidase activity"/>
    <property type="evidence" value="ECO:0007669"/>
    <property type="project" value="TreeGrafter"/>
</dbReference>
<keyword evidence="3" id="KW-1185">Reference proteome</keyword>
<proteinExistence type="predicted"/>
<dbReference type="Gene3D" id="2.70.70.10">
    <property type="entry name" value="Glucose Permease (Domain IIA)"/>
    <property type="match status" value="1"/>
</dbReference>
<evidence type="ECO:0000259" key="1">
    <source>
        <dbReference type="Pfam" id="PF01551"/>
    </source>
</evidence>
<accession>A0A8J8SJ20</accession>
<protein>
    <submittedName>
        <fullName evidence="2">M23 family metallopeptidase</fullName>
    </submittedName>
</protein>
<dbReference type="PANTHER" id="PTHR21666:SF270">
    <property type="entry name" value="MUREIN HYDROLASE ACTIVATOR ENVC"/>
    <property type="match status" value="1"/>
</dbReference>
<dbReference type="AlphaFoldDB" id="A0A8J8SJ20"/>
<organism evidence="2 3">
    <name type="scientific">Vallitalea pronyensis</name>
    <dbReference type="NCBI Taxonomy" id="1348613"/>
    <lineage>
        <taxon>Bacteria</taxon>
        <taxon>Bacillati</taxon>
        <taxon>Bacillota</taxon>
        <taxon>Clostridia</taxon>
        <taxon>Lachnospirales</taxon>
        <taxon>Vallitaleaceae</taxon>
        <taxon>Vallitalea</taxon>
    </lineage>
</organism>
<feature type="domain" description="M23ase beta-sheet core" evidence="1">
    <location>
        <begin position="214"/>
        <end position="310"/>
    </location>
</feature>
<evidence type="ECO:0000313" key="3">
    <source>
        <dbReference type="Proteomes" id="UP000683246"/>
    </source>
</evidence>
<dbReference type="CDD" id="cd12797">
    <property type="entry name" value="M23_peptidase"/>
    <property type="match status" value="1"/>
</dbReference>
<dbReference type="KEGG" id="vpy:HZI73_23660"/>